<keyword evidence="22" id="KW-1185">Reference proteome</keyword>
<keyword evidence="7" id="KW-0597">Phosphoprotein</keyword>
<keyword evidence="9" id="KW-0053">Apoptosis</keyword>
<evidence type="ECO:0000256" key="7">
    <source>
        <dbReference type="ARBA" id="ARBA00022553"/>
    </source>
</evidence>
<dbReference type="PROSITE" id="PS00107">
    <property type="entry name" value="PROTEIN_KINASE_ATP"/>
    <property type="match status" value="1"/>
</dbReference>
<keyword evidence="13" id="KW-0446">Lipid-binding</keyword>
<evidence type="ECO:0000256" key="6">
    <source>
        <dbReference type="ARBA" id="ARBA00022527"/>
    </source>
</evidence>
<keyword evidence="10 18" id="KW-0547">Nucleotide-binding</keyword>
<dbReference type="GO" id="GO:0035556">
    <property type="term" value="P:intracellular signal transduction"/>
    <property type="evidence" value="ECO:0007669"/>
    <property type="project" value="TreeGrafter"/>
</dbReference>
<dbReference type="InterPro" id="IPR011009">
    <property type="entry name" value="Kinase-like_dom_sf"/>
</dbReference>
<keyword evidence="6" id="KW-0723">Serine/threonine-protein kinase</keyword>
<dbReference type="InterPro" id="IPR028375">
    <property type="entry name" value="KA1/Ssp2_C"/>
</dbReference>
<name>A0A8C5BM67_GADMO</name>
<reference evidence="21" key="1">
    <citation type="submission" date="2025-08" db="UniProtKB">
        <authorList>
            <consortium name="Ensembl"/>
        </authorList>
    </citation>
    <scope>IDENTIFICATION</scope>
</reference>
<evidence type="ECO:0000256" key="9">
    <source>
        <dbReference type="ARBA" id="ARBA00022703"/>
    </source>
</evidence>
<evidence type="ECO:0000256" key="11">
    <source>
        <dbReference type="ARBA" id="ARBA00022777"/>
    </source>
</evidence>
<organism evidence="21 22">
    <name type="scientific">Gadus morhua</name>
    <name type="common">Atlantic cod</name>
    <dbReference type="NCBI Taxonomy" id="8049"/>
    <lineage>
        <taxon>Eukaryota</taxon>
        <taxon>Metazoa</taxon>
        <taxon>Chordata</taxon>
        <taxon>Craniata</taxon>
        <taxon>Vertebrata</taxon>
        <taxon>Euteleostomi</taxon>
        <taxon>Actinopterygii</taxon>
        <taxon>Neopterygii</taxon>
        <taxon>Teleostei</taxon>
        <taxon>Neoteleostei</taxon>
        <taxon>Acanthomorphata</taxon>
        <taxon>Zeiogadaria</taxon>
        <taxon>Gadariae</taxon>
        <taxon>Gadiformes</taxon>
        <taxon>Gadoidei</taxon>
        <taxon>Gadidae</taxon>
        <taxon>Gadus</taxon>
    </lineage>
</organism>
<evidence type="ECO:0000256" key="10">
    <source>
        <dbReference type="ARBA" id="ARBA00022741"/>
    </source>
</evidence>
<reference evidence="21" key="2">
    <citation type="submission" date="2025-09" db="UniProtKB">
        <authorList>
            <consortium name="Ensembl"/>
        </authorList>
    </citation>
    <scope>IDENTIFICATION</scope>
</reference>
<dbReference type="InterPro" id="IPR000719">
    <property type="entry name" value="Prot_kinase_dom"/>
</dbReference>
<feature type="domain" description="KA1" evidence="20">
    <location>
        <begin position="476"/>
        <end position="525"/>
    </location>
</feature>
<evidence type="ECO:0000313" key="21">
    <source>
        <dbReference type="Ensembl" id="ENSGMOP00000048118.1"/>
    </source>
</evidence>
<evidence type="ECO:0000256" key="3">
    <source>
        <dbReference type="ARBA" id="ARBA00012513"/>
    </source>
</evidence>
<comment type="catalytic activity">
    <reaction evidence="16">
        <text>L-threonyl-[protein] + ATP = O-phospho-L-threonyl-[protein] + ADP + H(+)</text>
        <dbReference type="Rhea" id="RHEA:46608"/>
        <dbReference type="Rhea" id="RHEA-COMP:11060"/>
        <dbReference type="Rhea" id="RHEA-COMP:11605"/>
        <dbReference type="ChEBI" id="CHEBI:15378"/>
        <dbReference type="ChEBI" id="CHEBI:30013"/>
        <dbReference type="ChEBI" id="CHEBI:30616"/>
        <dbReference type="ChEBI" id="CHEBI:61977"/>
        <dbReference type="ChEBI" id="CHEBI:456216"/>
        <dbReference type="EC" id="2.7.11.1"/>
    </reaction>
</comment>
<dbReference type="InterPro" id="IPR017441">
    <property type="entry name" value="Protein_kinase_ATP_BS"/>
</dbReference>
<protein>
    <recommendedName>
        <fullName evidence="4">Maternal embryonic leucine zipper kinase</fullName>
        <ecNumber evidence="3">2.7.11.1</ecNumber>
    </recommendedName>
</protein>
<evidence type="ECO:0000256" key="2">
    <source>
        <dbReference type="ARBA" id="ARBA00006234"/>
    </source>
</evidence>
<evidence type="ECO:0000256" key="15">
    <source>
        <dbReference type="ARBA" id="ARBA00023306"/>
    </source>
</evidence>
<dbReference type="GeneTree" id="ENSGT00940000154889"/>
<evidence type="ECO:0000256" key="18">
    <source>
        <dbReference type="PROSITE-ProRule" id="PRU10141"/>
    </source>
</evidence>
<feature type="domain" description="Protein kinase" evidence="19">
    <location>
        <begin position="9"/>
        <end position="261"/>
    </location>
</feature>
<dbReference type="EC" id="2.7.11.1" evidence="3"/>
<dbReference type="InterPro" id="IPR001772">
    <property type="entry name" value="KA1_dom"/>
</dbReference>
<sequence>LKSYTMKHYEVYETIGSGGFAKVKLGRHLLTGEKVAIKIMNKKELGEDLPRVQVEIEAMKNLSHQHVCRLYQVIETTSKIFIVLEYCPGGELFDYIIAKDRLSEEETRVFFRQIVSALAYVHSQGYAHRDLKPENLLIDADHNLKLIDFGLCAKPKGGLGYELMTCCGSPAYAAPELIQGKTYIGSEADVWSMGVLLFALLCGYLPFDDDNCMVLYRKITRGKYDNPHWLSPGSVLLLNQMLQVEPKRRLTVRQLLDHPWVLKEYNSPVEWHSKQPWRYDHTTATYLLLLAKKRRGRPVRLRLEQPPVYDPYCCSPLHQGMQVRTASPPMLCSRYCNRSIGMFLFQYISLCGVTRKGNFEPVIGDFLLGVTCMWSRIHLRSRSLDLAGTRDSGQRKKAGKVFGSLERGLDKVITMLTPSKRRGLRDGPRKIKAQYNVTLTSQTNADQVLNQILSILPEKNVGFNQKGYSLKCRTHGDYGKVTMAFELEVCLLLRPEVVGIRRQRLKGDAWVYKHLVEDILSACRI</sequence>
<proteinExistence type="inferred from homology"/>
<evidence type="ECO:0000259" key="19">
    <source>
        <dbReference type="PROSITE" id="PS50011"/>
    </source>
</evidence>
<dbReference type="Pfam" id="PF00069">
    <property type="entry name" value="Pkinase"/>
    <property type="match status" value="1"/>
</dbReference>
<evidence type="ECO:0000259" key="20">
    <source>
        <dbReference type="PROSITE" id="PS50032"/>
    </source>
</evidence>
<dbReference type="PROSITE" id="PS50032">
    <property type="entry name" value="KA1"/>
    <property type="match status" value="1"/>
</dbReference>
<dbReference type="Proteomes" id="UP000694546">
    <property type="component" value="Chromosome 3"/>
</dbReference>
<dbReference type="InterPro" id="IPR048637">
    <property type="entry name" value="MELK_UBA"/>
</dbReference>
<evidence type="ECO:0000256" key="17">
    <source>
        <dbReference type="ARBA" id="ARBA00048679"/>
    </source>
</evidence>
<dbReference type="GO" id="GO:0008289">
    <property type="term" value="F:lipid binding"/>
    <property type="evidence" value="ECO:0007669"/>
    <property type="project" value="UniProtKB-KW"/>
</dbReference>
<dbReference type="SMART" id="SM00220">
    <property type="entry name" value="S_TKc"/>
    <property type="match status" value="1"/>
</dbReference>
<evidence type="ECO:0000256" key="8">
    <source>
        <dbReference type="ARBA" id="ARBA00022679"/>
    </source>
</evidence>
<dbReference type="CDD" id="cd12198">
    <property type="entry name" value="MELK_C"/>
    <property type="match status" value="1"/>
</dbReference>
<dbReference type="CDD" id="cd14078">
    <property type="entry name" value="STKc_MELK"/>
    <property type="match status" value="1"/>
</dbReference>
<keyword evidence="12 18" id="KW-0067">ATP-binding</keyword>
<dbReference type="Gene3D" id="1.10.510.10">
    <property type="entry name" value="Transferase(Phosphotransferase) domain 1"/>
    <property type="match status" value="1"/>
</dbReference>
<evidence type="ECO:0000313" key="22">
    <source>
        <dbReference type="Proteomes" id="UP000694546"/>
    </source>
</evidence>
<dbReference type="GO" id="GO:0004674">
    <property type="term" value="F:protein serine/threonine kinase activity"/>
    <property type="evidence" value="ECO:0007669"/>
    <property type="project" value="UniProtKB-KW"/>
</dbReference>
<evidence type="ECO:0000256" key="13">
    <source>
        <dbReference type="ARBA" id="ARBA00023121"/>
    </source>
</evidence>
<keyword evidence="15" id="KW-0131">Cell cycle</keyword>
<keyword evidence="14" id="KW-0472">Membrane</keyword>
<dbReference type="AlphaFoldDB" id="A0A8C5BM67"/>
<dbReference type="PANTHER" id="PTHR24346">
    <property type="entry name" value="MAP/MICROTUBULE AFFINITY-REGULATING KINASE"/>
    <property type="match status" value="1"/>
</dbReference>
<comment type="subcellular location">
    <subcellularLocation>
        <location evidence="1">Cell membrane</location>
        <topology evidence="1">Peripheral membrane protein</topology>
    </subcellularLocation>
</comment>
<dbReference type="PANTHER" id="PTHR24346:SF30">
    <property type="entry name" value="MATERNAL EMBRYONIC LEUCINE ZIPPER KINASE"/>
    <property type="match status" value="1"/>
</dbReference>
<evidence type="ECO:0000256" key="16">
    <source>
        <dbReference type="ARBA" id="ARBA00047899"/>
    </source>
</evidence>
<evidence type="ECO:0000256" key="1">
    <source>
        <dbReference type="ARBA" id="ARBA00004202"/>
    </source>
</evidence>
<accession>A0A8C5BM67</accession>
<dbReference type="SUPFAM" id="SSF103243">
    <property type="entry name" value="KA1-like"/>
    <property type="match status" value="1"/>
</dbReference>
<gene>
    <name evidence="21" type="primary">melk</name>
</gene>
<comment type="catalytic activity">
    <reaction evidence="17">
        <text>L-seryl-[protein] + ATP = O-phospho-L-seryl-[protein] + ADP + H(+)</text>
        <dbReference type="Rhea" id="RHEA:17989"/>
        <dbReference type="Rhea" id="RHEA-COMP:9863"/>
        <dbReference type="Rhea" id="RHEA-COMP:11604"/>
        <dbReference type="ChEBI" id="CHEBI:15378"/>
        <dbReference type="ChEBI" id="CHEBI:29999"/>
        <dbReference type="ChEBI" id="CHEBI:30616"/>
        <dbReference type="ChEBI" id="CHEBI:83421"/>
        <dbReference type="ChEBI" id="CHEBI:456216"/>
        <dbReference type="EC" id="2.7.11.1"/>
    </reaction>
</comment>
<evidence type="ECO:0000256" key="5">
    <source>
        <dbReference type="ARBA" id="ARBA00022475"/>
    </source>
</evidence>
<dbReference type="PROSITE" id="PS50011">
    <property type="entry name" value="PROTEIN_KINASE_DOM"/>
    <property type="match status" value="1"/>
</dbReference>
<dbReference type="SUPFAM" id="SSF56112">
    <property type="entry name" value="Protein kinase-like (PK-like)"/>
    <property type="match status" value="1"/>
</dbReference>
<comment type="similarity">
    <text evidence="2">Belongs to the protein kinase superfamily. CAMK Ser/Thr protein kinase family. SNF1 subfamily.</text>
</comment>
<dbReference type="GO" id="GO:0006915">
    <property type="term" value="P:apoptotic process"/>
    <property type="evidence" value="ECO:0007669"/>
    <property type="project" value="UniProtKB-KW"/>
</dbReference>
<keyword evidence="11" id="KW-0418">Kinase</keyword>
<dbReference type="Pfam" id="PF21594">
    <property type="entry name" value="UBA_MELK"/>
    <property type="match status" value="1"/>
</dbReference>
<dbReference type="GO" id="GO:0005886">
    <property type="term" value="C:plasma membrane"/>
    <property type="evidence" value="ECO:0007669"/>
    <property type="project" value="UniProtKB-SubCell"/>
</dbReference>
<dbReference type="GO" id="GO:0005737">
    <property type="term" value="C:cytoplasm"/>
    <property type="evidence" value="ECO:0007669"/>
    <property type="project" value="TreeGrafter"/>
</dbReference>
<dbReference type="Pfam" id="PF02149">
    <property type="entry name" value="KA1"/>
    <property type="match status" value="1"/>
</dbReference>
<dbReference type="Gene3D" id="3.30.310.80">
    <property type="entry name" value="Kinase associated domain 1, KA1"/>
    <property type="match status" value="1"/>
</dbReference>
<dbReference type="Ensembl" id="ENSGMOT00000045454.1">
    <property type="protein sequence ID" value="ENSGMOP00000048118.1"/>
    <property type="gene ID" value="ENSGMOG00000006262.2"/>
</dbReference>
<keyword evidence="8" id="KW-0808">Transferase</keyword>
<dbReference type="GO" id="GO:0005524">
    <property type="term" value="F:ATP binding"/>
    <property type="evidence" value="ECO:0007669"/>
    <property type="project" value="UniProtKB-UniRule"/>
</dbReference>
<evidence type="ECO:0000256" key="4">
    <source>
        <dbReference type="ARBA" id="ARBA00017168"/>
    </source>
</evidence>
<feature type="binding site" evidence="18">
    <location>
        <position position="38"/>
    </location>
    <ligand>
        <name>ATP</name>
        <dbReference type="ChEBI" id="CHEBI:30616"/>
    </ligand>
</feature>
<dbReference type="InterPro" id="IPR008271">
    <property type="entry name" value="Ser/Thr_kinase_AS"/>
</dbReference>
<dbReference type="PROSITE" id="PS00108">
    <property type="entry name" value="PROTEIN_KINASE_ST"/>
    <property type="match status" value="1"/>
</dbReference>
<dbReference type="InterPro" id="IPR034673">
    <property type="entry name" value="MELK"/>
</dbReference>
<evidence type="ECO:0000256" key="14">
    <source>
        <dbReference type="ARBA" id="ARBA00023136"/>
    </source>
</evidence>
<keyword evidence="5" id="KW-1003">Cell membrane</keyword>
<evidence type="ECO:0000256" key="12">
    <source>
        <dbReference type="ARBA" id="ARBA00022840"/>
    </source>
</evidence>